<evidence type="ECO:0000313" key="2">
    <source>
        <dbReference type="Proteomes" id="UP000192439"/>
    </source>
</evidence>
<organism evidence="1 2">
    <name type="scientific">Microcystis aeruginosa PCC 7806SL</name>
    <dbReference type="NCBI Taxonomy" id="1903187"/>
    <lineage>
        <taxon>Bacteria</taxon>
        <taxon>Bacillati</taxon>
        <taxon>Cyanobacteriota</taxon>
        <taxon>Cyanophyceae</taxon>
        <taxon>Oscillatoriophycideae</taxon>
        <taxon>Chroococcales</taxon>
        <taxon>Microcystaceae</taxon>
        <taxon>Microcystis</taxon>
    </lineage>
</organism>
<protein>
    <submittedName>
        <fullName evidence="1">Uncharacterized protein</fullName>
    </submittedName>
</protein>
<gene>
    <name evidence="1" type="ORF">BH695_3764</name>
</gene>
<keyword evidence="2" id="KW-1185">Reference proteome</keyword>
<reference evidence="1 2" key="1">
    <citation type="journal article" date="2018" name="Harmful Algae">
        <title>The highly heterogeneous methylated genomes and diverse restriction-modification systems of bloom-forming Microcystis.</title>
        <authorList>
            <person name="Zhao L."/>
            <person name="Song Y."/>
            <person name="Li L."/>
            <person name="Gan N."/>
            <person name="Brand J.J."/>
            <person name="Song L."/>
        </authorList>
    </citation>
    <scope>NUCLEOTIDE SEQUENCE [LARGE SCALE GENOMIC DNA]</scope>
    <source>
        <strain evidence="1 2">PCC 7806SL</strain>
    </source>
</reference>
<name>A0AB33BXM1_MICA7</name>
<proteinExistence type="predicted"/>
<evidence type="ECO:0000313" key="1">
    <source>
        <dbReference type="EMBL" id="ARI83043.1"/>
    </source>
</evidence>
<dbReference type="AlphaFoldDB" id="A0AB33BXM1"/>
<dbReference type="Proteomes" id="UP000192439">
    <property type="component" value="Chromosome"/>
</dbReference>
<sequence>MALTHAALSVAALYSLEKLIEWKLFIDGKRVFIFIDPLYSLEKLIEWKLIRFPLVAAIIALSTR</sequence>
<accession>A0AB33BXM1</accession>
<dbReference type="EMBL" id="CP020771">
    <property type="protein sequence ID" value="ARI83043.1"/>
    <property type="molecule type" value="Genomic_DNA"/>
</dbReference>